<evidence type="ECO:0000313" key="1">
    <source>
        <dbReference type="EMBL" id="QJA98849.1"/>
    </source>
</evidence>
<protein>
    <submittedName>
        <fullName evidence="1">Uncharacterized protein</fullName>
    </submittedName>
</protein>
<sequence>MKLREVYLSDREQLGVTATRIWNLDLSDPIMYIKLRFEALTDYAAGCNGNRLPDCVSKIEVVDGSDVLYSTDLFEALAQHIYSGHEMPWANQWDCGLDVSDVQCCLWFSRDTSDQQFMLDPKKFVNPQLKITYNFPVAAGDYVVSSQFVSVIAMVCENSVREPEGFLMTKQVYEWLTTIGATETIDMPRDHPWRFFMARLYYPGFALYQVLSHYKLSCDIDKFVPMDLRARDLAQENFGIYPSMHMQSQSMGDGAALPLTSYHYFGWCHGTTALSNNNNQIALPYGMGSGIINWANGALGAIGNLNAVVGTVHGSEFGFCEPYRFGNLKDPEEWFDPSSYMSVRLMVQQLAVAGQRAGIVLQQKRPY</sequence>
<name>A0A6M3LXW2_9ZZZZ</name>
<proteinExistence type="predicted"/>
<reference evidence="1" key="1">
    <citation type="submission" date="2020-03" db="EMBL/GenBank/DDBJ databases">
        <title>The deep terrestrial virosphere.</title>
        <authorList>
            <person name="Holmfeldt K."/>
            <person name="Nilsson E."/>
            <person name="Simone D."/>
            <person name="Lopez-Fernandez M."/>
            <person name="Wu X."/>
            <person name="de Brujin I."/>
            <person name="Lundin D."/>
            <person name="Andersson A."/>
            <person name="Bertilsson S."/>
            <person name="Dopson M."/>
        </authorList>
    </citation>
    <scope>NUCLEOTIDE SEQUENCE</scope>
    <source>
        <strain evidence="1">MM171A01462</strain>
    </source>
</reference>
<accession>A0A6M3LXW2</accession>
<dbReference type="EMBL" id="MT143613">
    <property type="protein sequence ID" value="QJA98849.1"/>
    <property type="molecule type" value="Genomic_DNA"/>
</dbReference>
<gene>
    <name evidence="1" type="ORF">MM171A01462_0003</name>
</gene>
<dbReference type="AlphaFoldDB" id="A0A6M3LXW2"/>
<organism evidence="1">
    <name type="scientific">viral metagenome</name>
    <dbReference type="NCBI Taxonomy" id="1070528"/>
    <lineage>
        <taxon>unclassified sequences</taxon>
        <taxon>metagenomes</taxon>
        <taxon>organismal metagenomes</taxon>
    </lineage>
</organism>